<evidence type="ECO:0000256" key="1">
    <source>
        <dbReference type="ARBA" id="ARBA00008857"/>
    </source>
</evidence>
<reference evidence="8" key="1">
    <citation type="submission" date="2022-07" db="EMBL/GenBank/DDBJ databases">
        <title>Characterization of the Novel Bacterium Alteromonas immobilis LMIT006 and Alteromonas gregis LMIT007.</title>
        <authorList>
            <person name="Lin X."/>
        </authorList>
    </citation>
    <scope>NUCLEOTIDE SEQUENCE</scope>
    <source>
        <strain evidence="8">LMIT007</strain>
    </source>
</reference>
<dbReference type="InterPro" id="IPR044068">
    <property type="entry name" value="CB"/>
</dbReference>
<dbReference type="InterPro" id="IPR002104">
    <property type="entry name" value="Integrase_catalytic"/>
</dbReference>
<keyword evidence="2" id="KW-0229">DNA integration</keyword>
<organism evidence="8 9">
    <name type="scientific">Opacimonas viscosa</name>
    <dbReference type="NCBI Taxonomy" id="2961944"/>
    <lineage>
        <taxon>Bacteria</taxon>
        <taxon>Pseudomonadati</taxon>
        <taxon>Pseudomonadota</taxon>
        <taxon>Gammaproteobacteria</taxon>
        <taxon>Alteromonadales</taxon>
        <taxon>Alteromonadaceae</taxon>
        <taxon>Opacimonas</taxon>
    </lineage>
</organism>
<gene>
    <name evidence="8" type="ORF">NLF92_11415</name>
</gene>
<dbReference type="InterPro" id="IPR050808">
    <property type="entry name" value="Phage_Integrase"/>
</dbReference>
<dbReference type="InterPro" id="IPR022000">
    <property type="entry name" value="Min27-like_integrase_DNA_bind"/>
</dbReference>
<dbReference type="GO" id="GO:0003677">
    <property type="term" value="F:DNA binding"/>
    <property type="evidence" value="ECO:0007669"/>
    <property type="project" value="UniProtKB-UniRule"/>
</dbReference>
<dbReference type="Gene3D" id="1.10.443.10">
    <property type="entry name" value="Intergrase catalytic core"/>
    <property type="match status" value="1"/>
</dbReference>
<evidence type="ECO:0000256" key="4">
    <source>
        <dbReference type="ARBA" id="ARBA00023172"/>
    </source>
</evidence>
<dbReference type="PANTHER" id="PTHR30629:SF2">
    <property type="entry name" value="PROPHAGE INTEGRASE INTS-RELATED"/>
    <property type="match status" value="1"/>
</dbReference>
<dbReference type="RefSeq" id="WP_254102050.1">
    <property type="nucleotide sequence ID" value="NZ_JANATA010000024.1"/>
</dbReference>
<dbReference type="InterPro" id="IPR013762">
    <property type="entry name" value="Integrase-like_cat_sf"/>
</dbReference>
<evidence type="ECO:0000256" key="3">
    <source>
        <dbReference type="ARBA" id="ARBA00023125"/>
    </source>
</evidence>
<feature type="domain" description="Core-binding (CB)" evidence="7">
    <location>
        <begin position="96"/>
        <end position="185"/>
    </location>
</feature>
<dbReference type="PROSITE" id="PS51898">
    <property type="entry name" value="TYR_RECOMBINASE"/>
    <property type="match status" value="1"/>
</dbReference>
<dbReference type="Gene3D" id="1.10.150.130">
    <property type="match status" value="1"/>
</dbReference>
<dbReference type="CDD" id="cd01189">
    <property type="entry name" value="INT_ICEBs1_C_like"/>
    <property type="match status" value="1"/>
</dbReference>
<dbReference type="GO" id="GO:0006310">
    <property type="term" value="P:DNA recombination"/>
    <property type="evidence" value="ECO:0007669"/>
    <property type="project" value="UniProtKB-KW"/>
</dbReference>
<keyword evidence="4" id="KW-0233">DNA recombination</keyword>
<keyword evidence="9" id="KW-1185">Reference proteome</keyword>
<comment type="caution">
    <text evidence="8">The sequence shown here is derived from an EMBL/GenBank/DDBJ whole genome shotgun (WGS) entry which is preliminary data.</text>
</comment>
<dbReference type="Pfam" id="PF12167">
    <property type="entry name" value="Arm-DNA-bind_2"/>
    <property type="match status" value="1"/>
</dbReference>
<proteinExistence type="inferred from homology"/>
<accession>A0AA41X6M8</accession>
<dbReference type="Proteomes" id="UP001165413">
    <property type="component" value="Unassembled WGS sequence"/>
</dbReference>
<feature type="domain" description="Tyr recombinase" evidence="6">
    <location>
        <begin position="205"/>
        <end position="391"/>
    </location>
</feature>
<dbReference type="EMBL" id="JANATA010000024">
    <property type="protein sequence ID" value="MCP3429554.1"/>
    <property type="molecule type" value="Genomic_DNA"/>
</dbReference>
<name>A0AA41X6M8_9ALTE</name>
<dbReference type="AlphaFoldDB" id="A0AA41X6M8"/>
<keyword evidence="3 5" id="KW-0238">DNA-binding</keyword>
<dbReference type="InterPro" id="IPR011010">
    <property type="entry name" value="DNA_brk_join_enz"/>
</dbReference>
<protein>
    <submittedName>
        <fullName evidence="8">Site-specific integrase</fullName>
    </submittedName>
</protein>
<evidence type="ECO:0000313" key="9">
    <source>
        <dbReference type="Proteomes" id="UP001165413"/>
    </source>
</evidence>
<evidence type="ECO:0000256" key="5">
    <source>
        <dbReference type="PROSITE-ProRule" id="PRU01248"/>
    </source>
</evidence>
<dbReference type="InterPro" id="IPR010998">
    <property type="entry name" value="Integrase_recombinase_N"/>
</dbReference>
<comment type="similarity">
    <text evidence="1">Belongs to the 'phage' integrase family.</text>
</comment>
<evidence type="ECO:0000259" key="7">
    <source>
        <dbReference type="PROSITE" id="PS51900"/>
    </source>
</evidence>
<dbReference type="SUPFAM" id="SSF56349">
    <property type="entry name" value="DNA breaking-rejoining enzymes"/>
    <property type="match status" value="1"/>
</dbReference>
<evidence type="ECO:0000313" key="8">
    <source>
        <dbReference type="EMBL" id="MCP3429554.1"/>
    </source>
</evidence>
<dbReference type="Pfam" id="PF00589">
    <property type="entry name" value="Phage_integrase"/>
    <property type="match status" value="1"/>
</dbReference>
<evidence type="ECO:0000256" key="2">
    <source>
        <dbReference type="ARBA" id="ARBA00022908"/>
    </source>
</evidence>
<evidence type="ECO:0000259" key="6">
    <source>
        <dbReference type="PROSITE" id="PS51898"/>
    </source>
</evidence>
<dbReference type="PROSITE" id="PS51900">
    <property type="entry name" value="CB"/>
    <property type="match status" value="1"/>
</dbReference>
<sequence length="401" mass="46615">MLAKLTSRKSNNILFIEFTIRSVRFRESLGIKDSRNNRALVKQKLDEVNADIIQGKFDLRAHFPNSKNIEKFDQLNMPTTFATTPEFEAETLTEYPSFRDFTKTWMEENAITWRTSHRKNVASIVRGHLVPEFNRINIHQIKREHLLAFRANLGAITDKNGQRKLSNARINKIMSILRAIINEASIRFEFPTPFLNIKQLKNNKSDIHPFSLDEVFLILRSVRPDYHSYYITRFFTGMRTGEIDGLKWKYVDFERKLILVRETIVDGNQEEDAKTSSSIRDIQMNQMVFEALLKQYRATGQKSDYVFCNLKGDALAHRNVTKRIWHPLLKRLGLSPRKPYQSRHTAATLWLAAGEAPEWIAKQLGHANTQMLFTVYSRYVPNLTRQDGTALETLIANHKEG</sequence>
<dbReference type="PANTHER" id="PTHR30629">
    <property type="entry name" value="PROPHAGE INTEGRASE"/>
    <property type="match status" value="1"/>
</dbReference>
<dbReference type="GO" id="GO:0015074">
    <property type="term" value="P:DNA integration"/>
    <property type="evidence" value="ECO:0007669"/>
    <property type="project" value="UniProtKB-KW"/>
</dbReference>